<evidence type="ECO:0000313" key="2">
    <source>
        <dbReference type="EMBL" id="KAK4220012.1"/>
    </source>
</evidence>
<protein>
    <submittedName>
        <fullName evidence="2">Uncharacterized protein</fullName>
    </submittedName>
</protein>
<name>A0AAN7BE41_9PEZI</name>
<dbReference type="Gene3D" id="3.40.50.1820">
    <property type="entry name" value="alpha/beta hydrolase"/>
    <property type="match status" value="1"/>
</dbReference>
<evidence type="ECO:0000256" key="1">
    <source>
        <dbReference type="SAM" id="MobiDB-lite"/>
    </source>
</evidence>
<gene>
    <name evidence="2" type="ORF">QBC37DRAFT_409060</name>
</gene>
<dbReference type="InterPro" id="IPR029058">
    <property type="entry name" value="AB_hydrolase_fold"/>
</dbReference>
<proteinExistence type="predicted"/>
<feature type="compositionally biased region" description="Basic residues" evidence="1">
    <location>
        <begin position="339"/>
        <end position="349"/>
    </location>
</feature>
<evidence type="ECO:0000313" key="3">
    <source>
        <dbReference type="Proteomes" id="UP001301769"/>
    </source>
</evidence>
<comment type="caution">
    <text evidence="2">The sequence shown here is derived from an EMBL/GenBank/DDBJ whole genome shotgun (WGS) entry which is preliminary data.</text>
</comment>
<sequence length="472" mass="51817">MPIWASSCSRVWLPALRYTSPQRCYSTVQRVNVTCASSGSISVHLHNVDQHHASHPLIIWIPPFPQEPGSSHSDPAALLPSWLQQFPTAVINYRWAGLRQRETRTGGESPDEAAPPSPLHWPAPIHDVLFGYSWIQKHLTPPDPIKRDIYICSSYLGASLAAGLALTESHSSEKTAVRGLINFNGIYNWTTFLPDHPINKPKSTKKGILSAPFRSVEPDENQSLFPLLRQQAPVLFNTPEHLFDPFASACFFFHSADLLVPTDFHTPATPSAMTQAIDALSSSSSSQTNKMPGEFPPVPPIMEKPPRKGYLTFPPRQSSLVLPSTLLLHETTPPTAPRLKGKGKGRPKASLRFGGKYTGENNFDTQANELAAYMKRSINMFELKQRVKWDGEEEDDNDDGGVSTDEAEQRVQVKDVGLLSSENLDAAFGPVGCADDGDGEGGKAQGVIKDGGDFGLTAQGQEMVAEWLEDRM</sequence>
<feature type="region of interest" description="Disordered" evidence="1">
    <location>
        <begin position="330"/>
        <end position="357"/>
    </location>
</feature>
<feature type="region of interest" description="Disordered" evidence="1">
    <location>
        <begin position="389"/>
        <end position="408"/>
    </location>
</feature>
<keyword evidence="3" id="KW-1185">Reference proteome</keyword>
<reference evidence="2" key="1">
    <citation type="journal article" date="2023" name="Mol. Phylogenet. Evol.">
        <title>Genome-scale phylogeny and comparative genomics of the fungal order Sordariales.</title>
        <authorList>
            <person name="Hensen N."/>
            <person name="Bonometti L."/>
            <person name="Westerberg I."/>
            <person name="Brannstrom I.O."/>
            <person name="Guillou S."/>
            <person name="Cros-Aarteil S."/>
            <person name="Calhoun S."/>
            <person name="Haridas S."/>
            <person name="Kuo A."/>
            <person name="Mondo S."/>
            <person name="Pangilinan J."/>
            <person name="Riley R."/>
            <person name="LaButti K."/>
            <person name="Andreopoulos B."/>
            <person name="Lipzen A."/>
            <person name="Chen C."/>
            <person name="Yan M."/>
            <person name="Daum C."/>
            <person name="Ng V."/>
            <person name="Clum A."/>
            <person name="Steindorff A."/>
            <person name="Ohm R.A."/>
            <person name="Martin F."/>
            <person name="Silar P."/>
            <person name="Natvig D.O."/>
            <person name="Lalanne C."/>
            <person name="Gautier V."/>
            <person name="Ament-Velasquez S.L."/>
            <person name="Kruys A."/>
            <person name="Hutchinson M.I."/>
            <person name="Powell A.J."/>
            <person name="Barry K."/>
            <person name="Miller A.N."/>
            <person name="Grigoriev I.V."/>
            <person name="Debuchy R."/>
            <person name="Gladieux P."/>
            <person name="Hiltunen Thoren M."/>
            <person name="Johannesson H."/>
        </authorList>
    </citation>
    <scope>NUCLEOTIDE SEQUENCE</scope>
    <source>
        <strain evidence="2">PSN293</strain>
    </source>
</reference>
<dbReference type="SUPFAM" id="SSF53474">
    <property type="entry name" value="alpha/beta-Hydrolases"/>
    <property type="match status" value="1"/>
</dbReference>
<accession>A0AAN7BE41</accession>
<dbReference type="EMBL" id="MU858046">
    <property type="protein sequence ID" value="KAK4220012.1"/>
    <property type="molecule type" value="Genomic_DNA"/>
</dbReference>
<feature type="region of interest" description="Disordered" evidence="1">
    <location>
        <begin position="277"/>
        <end position="300"/>
    </location>
</feature>
<reference evidence="2" key="2">
    <citation type="submission" date="2023-05" db="EMBL/GenBank/DDBJ databases">
        <authorList>
            <consortium name="Lawrence Berkeley National Laboratory"/>
            <person name="Steindorff A."/>
            <person name="Hensen N."/>
            <person name="Bonometti L."/>
            <person name="Westerberg I."/>
            <person name="Brannstrom I.O."/>
            <person name="Guillou S."/>
            <person name="Cros-Aarteil S."/>
            <person name="Calhoun S."/>
            <person name="Haridas S."/>
            <person name="Kuo A."/>
            <person name="Mondo S."/>
            <person name="Pangilinan J."/>
            <person name="Riley R."/>
            <person name="Labutti K."/>
            <person name="Andreopoulos B."/>
            <person name="Lipzen A."/>
            <person name="Chen C."/>
            <person name="Yanf M."/>
            <person name="Daum C."/>
            <person name="Ng V."/>
            <person name="Clum A."/>
            <person name="Ohm R."/>
            <person name="Martin F."/>
            <person name="Silar P."/>
            <person name="Natvig D."/>
            <person name="Lalanne C."/>
            <person name="Gautier V."/>
            <person name="Ament-Velasquez S.L."/>
            <person name="Kruys A."/>
            <person name="Hutchinson M.I."/>
            <person name="Powell A.J."/>
            <person name="Barry K."/>
            <person name="Miller A.N."/>
            <person name="Grigoriev I.V."/>
            <person name="Debuchy R."/>
            <person name="Gladieux P."/>
            <person name="Thoren M.H."/>
            <person name="Johannesson H."/>
        </authorList>
    </citation>
    <scope>NUCLEOTIDE SEQUENCE</scope>
    <source>
        <strain evidence="2">PSN293</strain>
    </source>
</reference>
<dbReference type="AlphaFoldDB" id="A0AAN7BE41"/>
<organism evidence="2 3">
    <name type="scientific">Rhypophila decipiens</name>
    <dbReference type="NCBI Taxonomy" id="261697"/>
    <lineage>
        <taxon>Eukaryota</taxon>
        <taxon>Fungi</taxon>
        <taxon>Dikarya</taxon>
        <taxon>Ascomycota</taxon>
        <taxon>Pezizomycotina</taxon>
        <taxon>Sordariomycetes</taxon>
        <taxon>Sordariomycetidae</taxon>
        <taxon>Sordariales</taxon>
        <taxon>Naviculisporaceae</taxon>
        <taxon>Rhypophila</taxon>
    </lineage>
</organism>
<dbReference type="Proteomes" id="UP001301769">
    <property type="component" value="Unassembled WGS sequence"/>
</dbReference>